<sequence length="430" mass="49415">MGNIMRLTKSCFIVLAVIPFCSSKSGFIKDQGMNVVFPPLVKRHGSGIPEGHLRPLGHQRSPDGQVEQEMMLTPQEFYDMHVHRGEPVVFRKAIMDIPALTKWGQDDEDKYLNDKYGDLDVLVTVKKEVFKKGPKKMKLSQFLSDYMYENWYLSTTAPQQMMQELVLPKCLQCGTFRKYLQESELWMSSGGTTSMLHYHADHNLHCVVTGRKDFILIHPEHKETFEMVEHPAHSGHGYSKIDMDMVNVFKHPEITQVPWTYSTLKPGDCIYVPAGHLHQVRSYGRSISYTILWAPVPQFSASDCEGKPDRDIPLSEVTFTWAYFAGDKQLSNARLNSESLRHHLLALLRMDSALSYERWAAFYEEVMAQMDDFPDADEVFQILNSSDKSYLTRKELLEMEKSKLQKVANILNLPQGSSTIQEEPRPRDEL</sequence>
<accession>A0A1S3H325</accession>
<dbReference type="KEGG" id="lak:106151697"/>
<reference evidence="4" key="1">
    <citation type="submission" date="2025-08" db="UniProtKB">
        <authorList>
            <consortium name="RefSeq"/>
        </authorList>
    </citation>
    <scope>IDENTIFICATION</scope>
    <source>
        <tissue evidence="4">Gonads</tissue>
    </source>
</reference>
<dbReference type="GeneID" id="106151697"/>
<dbReference type="Pfam" id="PF13621">
    <property type="entry name" value="Cupin_8"/>
    <property type="match status" value="1"/>
</dbReference>
<evidence type="ECO:0000256" key="1">
    <source>
        <dbReference type="SAM" id="SignalP"/>
    </source>
</evidence>
<name>A0A1S3H325_LINAN</name>
<feature type="signal peptide" evidence="1">
    <location>
        <begin position="1"/>
        <end position="23"/>
    </location>
</feature>
<evidence type="ECO:0000313" key="3">
    <source>
        <dbReference type="Proteomes" id="UP000085678"/>
    </source>
</evidence>
<dbReference type="RefSeq" id="XP_013380535.1">
    <property type="nucleotide sequence ID" value="XM_013525081.2"/>
</dbReference>
<dbReference type="FunFam" id="2.60.120.650:FF:000025">
    <property type="entry name" value="Lysine-specific demethylase 8"/>
    <property type="match status" value="1"/>
</dbReference>
<keyword evidence="1" id="KW-0732">Signal</keyword>
<dbReference type="InterPro" id="IPR003347">
    <property type="entry name" value="JmjC_dom"/>
</dbReference>
<dbReference type="OMA" id="TASVIHY"/>
<keyword evidence="3" id="KW-1185">Reference proteome</keyword>
<feature type="chain" id="PRO_5010230038" evidence="1">
    <location>
        <begin position="24"/>
        <end position="430"/>
    </location>
</feature>
<proteinExistence type="predicted"/>
<dbReference type="PANTHER" id="PTHR12461">
    <property type="entry name" value="HYPOXIA-INDUCIBLE FACTOR 1 ALPHA INHIBITOR-RELATED"/>
    <property type="match status" value="1"/>
</dbReference>
<dbReference type="STRING" id="7574.A0A1S3H325"/>
<dbReference type="SUPFAM" id="SSF51197">
    <property type="entry name" value="Clavaminate synthase-like"/>
    <property type="match status" value="1"/>
</dbReference>
<dbReference type="SMART" id="SM00558">
    <property type="entry name" value="JmjC"/>
    <property type="match status" value="1"/>
</dbReference>
<organism evidence="3 4">
    <name type="scientific">Lingula anatina</name>
    <name type="common">Brachiopod</name>
    <name type="synonym">Lingula unguis</name>
    <dbReference type="NCBI Taxonomy" id="7574"/>
    <lineage>
        <taxon>Eukaryota</taxon>
        <taxon>Metazoa</taxon>
        <taxon>Spiralia</taxon>
        <taxon>Lophotrochozoa</taxon>
        <taxon>Brachiopoda</taxon>
        <taxon>Linguliformea</taxon>
        <taxon>Lingulata</taxon>
        <taxon>Lingulida</taxon>
        <taxon>Linguloidea</taxon>
        <taxon>Lingulidae</taxon>
        <taxon>Lingula</taxon>
    </lineage>
</organism>
<dbReference type="PROSITE" id="PS51184">
    <property type="entry name" value="JMJC"/>
    <property type="match status" value="1"/>
</dbReference>
<dbReference type="Proteomes" id="UP000085678">
    <property type="component" value="Unplaced"/>
</dbReference>
<protein>
    <submittedName>
        <fullName evidence="4">Uncharacterized protein LOC106151697</fullName>
    </submittedName>
</protein>
<feature type="domain" description="JmjC" evidence="2">
    <location>
        <begin position="145"/>
        <end position="310"/>
    </location>
</feature>
<dbReference type="PANTHER" id="PTHR12461:SF53">
    <property type="entry name" value="JMJC DOMAIN-CONTAINING PROTEIN"/>
    <property type="match status" value="1"/>
</dbReference>
<dbReference type="InterPro" id="IPR041667">
    <property type="entry name" value="Cupin_8"/>
</dbReference>
<dbReference type="OrthoDB" id="415358at2759"/>
<evidence type="ECO:0000313" key="4">
    <source>
        <dbReference type="RefSeq" id="XP_013380535.1"/>
    </source>
</evidence>
<dbReference type="InParanoid" id="A0A1S3H325"/>
<dbReference type="Gene3D" id="2.60.120.650">
    <property type="entry name" value="Cupin"/>
    <property type="match status" value="1"/>
</dbReference>
<dbReference type="AlphaFoldDB" id="A0A1S3H325"/>
<gene>
    <name evidence="4" type="primary">LOC106151697</name>
</gene>
<evidence type="ECO:0000259" key="2">
    <source>
        <dbReference type="PROSITE" id="PS51184"/>
    </source>
</evidence>